<keyword evidence="6" id="KW-0408">Iron</keyword>
<dbReference type="SUPFAM" id="SSF52343">
    <property type="entry name" value="Ferredoxin reductase-like, C-terminal NADP-linked domain"/>
    <property type="match status" value="1"/>
</dbReference>
<gene>
    <name evidence="10" type="ORF">EV186_10526</name>
</gene>
<evidence type="ECO:0000256" key="2">
    <source>
        <dbReference type="ARBA" id="ARBA00022630"/>
    </source>
</evidence>
<dbReference type="PANTHER" id="PTHR47354:SF1">
    <property type="entry name" value="CARNITINE MONOOXYGENASE REDUCTASE SUBUNIT"/>
    <property type="match status" value="1"/>
</dbReference>
<dbReference type="AlphaFoldDB" id="A0A4R6S660"/>
<feature type="domain" description="2Fe-2S ferredoxin-type" evidence="8">
    <location>
        <begin position="248"/>
        <end position="334"/>
    </location>
</feature>
<dbReference type="Gene3D" id="3.10.20.30">
    <property type="match status" value="1"/>
</dbReference>
<evidence type="ECO:0000256" key="4">
    <source>
        <dbReference type="ARBA" id="ARBA00022723"/>
    </source>
</evidence>
<sequence>MTAIDGVVDGADAGVAAETDAGVVEVEVVERRVVAQGVLEVELRPVDGRPWPDHGPGAHVDVYLPNGLIRQYSLLAAAKAAPTAKIAVLKTVDSRGGSQLVHERLRPGHRILVSEPKNTFELGADDEHAVLVAGGIGVTPLLAMARELAARGSSFEFHYRVRTPDRVAFADELAELVPNGALHIGADSDGGIFAPESVLRAAGPNATVYVCGPEPFMEFVRKGATAAGLGADAVRVEHFKHDADTEGRPFTLTAARSEVTVQVGPTDTPAQALDRAGVFVPTACEQGVCGTCKVQVLAGTADHRDVVLTASERAGGLITLCCSRSTTDQLVVDL</sequence>
<dbReference type="InterPro" id="IPR050415">
    <property type="entry name" value="MRET"/>
</dbReference>
<dbReference type="InterPro" id="IPR001433">
    <property type="entry name" value="OxRdtase_FAD/NAD-bd"/>
</dbReference>
<evidence type="ECO:0000256" key="3">
    <source>
        <dbReference type="ARBA" id="ARBA00022714"/>
    </source>
</evidence>
<protein>
    <submittedName>
        <fullName evidence="10">Vanillate O-demethylase ferredoxin subunit</fullName>
    </submittedName>
</protein>
<dbReference type="GO" id="GO:0032259">
    <property type="term" value="P:methylation"/>
    <property type="evidence" value="ECO:0007669"/>
    <property type="project" value="UniProtKB-KW"/>
</dbReference>
<dbReference type="SUPFAM" id="SSF54292">
    <property type="entry name" value="2Fe-2S ferredoxin-like"/>
    <property type="match status" value="1"/>
</dbReference>
<dbReference type="Gene3D" id="2.40.30.10">
    <property type="entry name" value="Translation factors"/>
    <property type="match status" value="1"/>
</dbReference>
<dbReference type="PROSITE" id="PS00197">
    <property type="entry name" value="2FE2S_FER_1"/>
    <property type="match status" value="1"/>
</dbReference>
<reference evidence="10 11" key="1">
    <citation type="submission" date="2019-03" db="EMBL/GenBank/DDBJ databases">
        <title>Genomic Encyclopedia of Type Strains, Phase IV (KMG-IV): sequencing the most valuable type-strain genomes for metagenomic binning, comparative biology and taxonomic classification.</title>
        <authorList>
            <person name="Goeker M."/>
        </authorList>
    </citation>
    <scope>NUCLEOTIDE SEQUENCE [LARGE SCALE GENOMIC DNA]</scope>
    <source>
        <strain evidence="10 11">DSM 45361</strain>
    </source>
</reference>
<dbReference type="CDD" id="cd06185">
    <property type="entry name" value="PDR_like"/>
    <property type="match status" value="1"/>
</dbReference>
<name>A0A4R6S660_LABRH</name>
<proteinExistence type="predicted"/>
<dbReference type="OrthoDB" id="3807506at2"/>
<organism evidence="10 11">
    <name type="scientific">Labedaea rhizosphaerae</name>
    <dbReference type="NCBI Taxonomy" id="598644"/>
    <lineage>
        <taxon>Bacteria</taxon>
        <taxon>Bacillati</taxon>
        <taxon>Actinomycetota</taxon>
        <taxon>Actinomycetes</taxon>
        <taxon>Pseudonocardiales</taxon>
        <taxon>Pseudonocardiaceae</taxon>
        <taxon>Labedaea</taxon>
    </lineage>
</organism>
<dbReference type="CDD" id="cd00207">
    <property type="entry name" value="fer2"/>
    <property type="match status" value="1"/>
</dbReference>
<dbReference type="Gene3D" id="3.40.50.80">
    <property type="entry name" value="Nucleotide-binding domain of ferredoxin-NADP reductase (FNR) module"/>
    <property type="match status" value="1"/>
</dbReference>
<evidence type="ECO:0000256" key="6">
    <source>
        <dbReference type="ARBA" id="ARBA00023004"/>
    </source>
</evidence>
<evidence type="ECO:0000313" key="10">
    <source>
        <dbReference type="EMBL" id="TDP94794.1"/>
    </source>
</evidence>
<dbReference type="Proteomes" id="UP000295444">
    <property type="component" value="Unassembled WGS sequence"/>
</dbReference>
<dbReference type="GO" id="GO:0008168">
    <property type="term" value="F:methyltransferase activity"/>
    <property type="evidence" value="ECO:0007669"/>
    <property type="project" value="UniProtKB-KW"/>
</dbReference>
<evidence type="ECO:0000259" key="9">
    <source>
        <dbReference type="PROSITE" id="PS51384"/>
    </source>
</evidence>
<feature type="domain" description="FAD-binding FR-type" evidence="9">
    <location>
        <begin position="21"/>
        <end position="123"/>
    </location>
</feature>
<comment type="caution">
    <text evidence="10">The sequence shown here is derived from an EMBL/GenBank/DDBJ whole genome shotgun (WGS) entry which is preliminary data.</text>
</comment>
<dbReference type="Pfam" id="PF00175">
    <property type="entry name" value="NAD_binding_1"/>
    <property type="match status" value="1"/>
</dbReference>
<dbReference type="InterPro" id="IPR006058">
    <property type="entry name" value="2Fe2S_fd_BS"/>
</dbReference>
<accession>A0A4R6S660</accession>
<dbReference type="GO" id="GO:0051537">
    <property type="term" value="F:2 iron, 2 sulfur cluster binding"/>
    <property type="evidence" value="ECO:0007669"/>
    <property type="project" value="UniProtKB-KW"/>
</dbReference>
<keyword evidence="2" id="KW-0285">Flavoprotein</keyword>
<evidence type="ECO:0000256" key="1">
    <source>
        <dbReference type="ARBA" id="ARBA00001974"/>
    </source>
</evidence>
<dbReference type="InterPro" id="IPR039261">
    <property type="entry name" value="FNR_nucleotide-bd"/>
</dbReference>
<evidence type="ECO:0000313" key="11">
    <source>
        <dbReference type="Proteomes" id="UP000295444"/>
    </source>
</evidence>
<dbReference type="InterPro" id="IPR036010">
    <property type="entry name" value="2Fe-2S_ferredoxin-like_sf"/>
</dbReference>
<dbReference type="PANTHER" id="PTHR47354">
    <property type="entry name" value="NADH OXIDOREDUCTASE HCR"/>
    <property type="match status" value="1"/>
</dbReference>
<dbReference type="InterPro" id="IPR001041">
    <property type="entry name" value="2Fe-2S_ferredoxin-type"/>
</dbReference>
<keyword evidence="7" id="KW-0411">Iron-sulfur</keyword>
<dbReference type="PROSITE" id="PS51085">
    <property type="entry name" value="2FE2S_FER_2"/>
    <property type="match status" value="1"/>
</dbReference>
<dbReference type="InterPro" id="IPR012675">
    <property type="entry name" value="Beta-grasp_dom_sf"/>
</dbReference>
<keyword evidence="3" id="KW-0001">2Fe-2S</keyword>
<dbReference type="EMBL" id="SNXZ01000005">
    <property type="protein sequence ID" value="TDP94794.1"/>
    <property type="molecule type" value="Genomic_DNA"/>
</dbReference>
<keyword evidence="4" id="KW-0479">Metal-binding</keyword>
<keyword evidence="10" id="KW-0489">Methyltransferase</keyword>
<dbReference type="RefSeq" id="WP_133852220.1">
    <property type="nucleotide sequence ID" value="NZ_SNXZ01000005.1"/>
</dbReference>
<dbReference type="InterPro" id="IPR017938">
    <property type="entry name" value="Riboflavin_synthase-like_b-brl"/>
</dbReference>
<dbReference type="Pfam" id="PF00111">
    <property type="entry name" value="Fer2"/>
    <property type="match status" value="1"/>
</dbReference>
<evidence type="ECO:0000259" key="8">
    <source>
        <dbReference type="PROSITE" id="PS51085"/>
    </source>
</evidence>
<keyword evidence="5" id="KW-0560">Oxidoreductase</keyword>
<evidence type="ECO:0000256" key="7">
    <source>
        <dbReference type="ARBA" id="ARBA00023014"/>
    </source>
</evidence>
<keyword evidence="11" id="KW-1185">Reference proteome</keyword>
<evidence type="ECO:0000256" key="5">
    <source>
        <dbReference type="ARBA" id="ARBA00023002"/>
    </source>
</evidence>
<dbReference type="SUPFAM" id="SSF63380">
    <property type="entry name" value="Riboflavin synthase domain-like"/>
    <property type="match status" value="1"/>
</dbReference>
<dbReference type="GO" id="GO:0046872">
    <property type="term" value="F:metal ion binding"/>
    <property type="evidence" value="ECO:0007669"/>
    <property type="project" value="UniProtKB-KW"/>
</dbReference>
<keyword evidence="10" id="KW-0808">Transferase</keyword>
<dbReference type="InterPro" id="IPR017927">
    <property type="entry name" value="FAD-bd_FR_type"/>
</dbReference>
<dbReference type="PROSITE" id="PS51384">
    <property type="entry name" value="FAD_FR"/>
    <property type="match status" value="1"/>
</dbReference>
<comment type="cofactor">
    <cofactor evidence="1">
        <name>FAD</name>
        <dbReference type="ChEBI" id="CHEBI:57692"/>
    </cofactor>
</comment>
<dbReference type="PRINTS" id="PR00409">
    <property type="entry name" value="PHDIOXRDTASE"/>
</dbReference>
<dbReference type="GO" id="GO:0016491">
    <property type="term" value="F:oxidoreductase activity"/>
    <property type="evidence" value="ECO:0007669"/>
    <property type="project" value="UniProtKB-KW"/>
</dbReference>